<sequence length="95" mass="10566">MDRIMKKLRLAQRKAQEMRTSISANQSHQIVRASNRTLSFQEVVASLDMPSSASMLSHYSLTCTCDQALGELQPELPKVHVSVRADIGQAPRGTR</sequence>
<evidence type="ECO:0000313" key="2">
    <source>
        <dbReference type="Proteomes" id="UP001419268"/>
    </source>
</evidence>
<dbReference type="EMBL" id="JBBNAG010000003">
    <property type="protein sequence ID" value="KAK9148118.1"/>
    <property type="molecule type" value="Genomic_DNA"/>
</dbReference>
<evidence type="ECO:0000313" key="1">
    <source>
        <dbReference type="EMBL" id="KAK9148118.1"/>
    </source>
</evidence>
<protein>
    <submittedName>
        <fullName evidence="1">Uncharacterized protein</fullName>
    </submittedName>
</protein>
<dbReference type="Proteomes" id="UP001419268">
    <property type="component" value="Unassembled WGS sequence"/>
</dbReference>
<organism evidence="1 2">
    <name type="scientific">Stephania cephalantha</name>
    <dbReference type="NCBI Taxonomy" id="152367"/>
    <lineage>
        <taxon>Eukaryota</taxon>
        <taxon>Viridiplantae</taxon>
        <taxon>Streptophyta</taxon>
        <taxon>Embryophyta</taxon>
        <taxon>Tracheophyta</taxon>
        <taxon>Spermatophyta</taxon>
        <taxon>Magnoliopsida</taxon>
        <taxon>Ranunculales</taxon>
        <taxon>Menispermaceae</taxon>
        <taxon>Menispermoideae</taxon>
        <taxon>Cissampelideae</taxon>
        <taxon>Stephania</taxon>
    </lineage>
</organism>
<keyword evidence="2" id="KW-1185">Reference proteome</keyword>
<gene>
    <name evidence="1" type="ORF">Scep_006875</name>
</gene>
<comment type="caution">
    <text evidence="1">The sequence shown here is derived from an EMBL/GenBank/DDBJ whole genome shotgun (WGS) entry which is preliminary data.</text>
</comment>
<reference evidence="1 2" key="1">
    <citation type="submission" date="2024-01" db="EMBL/GenBank/DDBJ databases">
        <title>Genome assemblies of Stephania.</title>
        <authorList>
            <person name="Yang L."/>
        </authorList>
    </citation>
    <scope>NUCLEOTIDE SEQUENCE [LARGE SCALE GENOMIC DNA]</scope>
    <source>
        <strain evidence="1">JXDWG</strain>
        <tissue evidence="1">Leaf</tissue>
    </source>
</reference>
<name>A0AAP0PKI3_9MAGN</name>
<proteinExistence type="predicted"/>
<dbReference type="AlphaFoldDB" id="A0AAP0PKI3"/>
<accession>A0AAP0PKI3</accession>